<reference evidence="2 3" key="1">
    <citation type="journal article" date="2003" name="Nature">
        <title>Genome sequence of Bacillus cereus and comparative analysis with Bacillus anthracis.</title>
        <authorList>
            <person name="Ivanova N."/>
            <person name="Sorokin A."/>
            <person name="Anderson I."/>
            <person name="Galleron N."/>
            <person name="Candelon B."/>
            <person name="Kapatral V."/>
            <person name="Bhattacharyya A."/>
            <person name="Reznik G."/>
            <person name="Mikhailova N."/>
            <person name="Lapidus A."/>
            <person name="Chu L."/>
            <person name="Mazur M."/>
            <person name="Goltsman E."/>
            <person name="Larsen N."/>
            <person name="D'Souza M."/>
            <person name="Walunas T."/>
            <person name="Grechkin Y."/>
            <person name="Pusch G."/>
            <person name="Haselkorn R."/>
            <person name="Fonstein M."/>
            <person name="Ehrlich S.D."/>
            <person name="Overbeek R."/>
            <person name="Kyrpides N."/>
        </authorList>
    </citation>
    <scope>NUCLEOTIDE SEQUENCE [LARGE SCALE GENOMIC DNA]</scope>
    <source>
        <strain evidence="3">ATCC 14579 / DSM 31 / CCUG 7414 / JCM 2152 / NBRC 15305 / NCIMB 9373 / NCTC 2599 / NRRL B-3711</strain>
    </source>
</reference>
<keyword evidence="3" id="KW-1185">Reference proteome</keyword>
<dbReference type="GO" id="GO:0016491">
    <property type="term" value="F:oxidoreductase activity"/>
    <property type="evidence" value="ECO:0007669"/>
    <property type="project" value="UniProtKB-KW"/>
</dbReference>
<name>Q815Q4_BACCR</name>
<dbReference type="PANTHER" id="PTHR43745">
    <property type="entry name" value="NITROREDUCTASE MJ1384-RELATED"/>
    <property type="match status" value="1"/>
</dbReference>
<feature type="domain" description="Nitroreductase" evidence="1">
    <location>
        <begin position="373"/>
        <end position="500"/>
    </location>
</feature>
<dbReference type="InterPro" id="IPR029479">
    <property type="entry name" value="Nitroreductase"/>
</dbReference>
<dbReference type="GeneID" id="99621355"/>
<dbReference type="EC" id="1.6.99.3" evidence="2"/>
<protein>
    <submittedName>
        <fullName evidence="2">NADH oxidase (NOXASE)</fullName>
        <ecNumber evidence="2">1.6.99.3</ecNumber>
    </submittedName>
</protein>
<accession>Q815Q4</accession>
<sequence length="522" mass="61088">MLKTYKDIEDFLYNLQYSPAKASDFNLDLSNYDRPLPFKIYRNRESIDLDDNFPICINDLDGIDYSNFEIISYLLWYTYGFTSYNWLTKPTLNGQNTSLSFFRRSVASGGGLYPGEIYLYVESIKGIKSGLYYFDVRGPRLILLREGNFQEFIKKSLQYNQDRNVYIFITSFYWKNFFKYLNFSYRLQGLDIGAIVSQAHLISKKLGLNSEIRYHFDDKKINDFLGINAEEESSYVVLPIDMDNNSYKSENKVPAFEYFKNDTTFNYIEHLNVGPKNVCQDIYKINSNIINSGLIKVKKNEIASFKEEANVVHKEKYDYDILKASVSRISPGENFLSDFLNIQHVHKVLDVGMQEQFKNDIFSDNYSVLKDVEIYFYANKIEGLPKGYYYYNPSNKSFVLKHKGDFSSVFQENLTRKNFNLVEMPLIVHLVLNMKKFIENMKFRGYRVMQMEAGRIMHQIQLNAAGLNLGSHPMLGYRADNLEEFFGIQNNITVQMSIGKYRPLLRLTNNLLNKTKGEQFYV</sequence>
<dbReference type="InterPro" id="IPR052544">
    <property type="entry name" value="Bacteriocin_Proc_Enz"/>
</dbReference>
<dbReference type="Gene3D" id="3.40.109.10">
    <property type="entry name" value="NADH Oxidase"/>
    <property type="match status" value="2"/>
</dbReference>
<dbReference type="InterPro" id="IPR020051">
    <property type="entry name" value="SagB-type_dehydrogenase"/>
</dbReference>
<gene>
    <name evidence="2" type="ordered locus">BC_5081</name>
</gene>
<evidence type="ECO:0000259" key="1">
    <source>
        <dbReference type="Pfam" id="PF00881"/>
    </source>
</evidence>
<dbReference type="AlphaFoldDB" id="Q815Q4"/>
<dbReference type="SMR" id="Q815Q4"/>
<dbReference type="KEGG" id="bce:BC5081"/>
<dbReference type="PANTHER" id="PTHR43745:SF2">
    <property type="entry name" value="NITROREDUCTASE MJ1384-RELATED"/>
    <property type="match status" value="1"/>
</dbReference>
<dbReference type="HOGENOM" id="CLU_040294_0_0_9"/>
<dbReference type="NCBIfam" id="TIGR03605">
    <property type="entry name" value="antibiot_sagB"/>
    <property type="match status" value="1"/>
</dbReference>
<organism evidence="2 3">
    <name type="scientific">Bacillus cereus (strain ATCC 14579 / DSM 31 / CCUG 7414 / JCM 2152 / NBRC 15305 / NCIMB 9373 / NCTC 2599 / NRRL B-3711)</name>
    <dbReference type="NCBI Taxonomy" id="226900"/>
    <lineage>
        <taxon>Bacteria</taxon>
        <taxon>Bacillati</taxon>
        <taxon>Bacillota</taxon>
        <taxon>Bacilli</taxon>
        <taxon>Bacillales</taxon>
        <taxon>Bacillaceae</taxon>
        <taxon>Bacillus</taxon>
        <taxon>Bacillus cereus group</taxon>
    </lineage>
</organism>
<dbReference type="Pfam" id="PF00881">
    <property type="entry name" value="Nitroreductase"/>
    <property type="match status" value="1"/>
</dbReference>
<dbReference type="Proteomes" id="UP000001417">
    <property type="component" value="Chromosome"/>
</dbReference>
<evidence type="ECO:0000313" key="2">
    <source>
        <dbReference type="EMBL" id="AAP11950.1"/>
    </source>
</evidence>
<dbReference type="EMBL" id="AE016877">
    <property type="protein sequence ID" value="AAP11950.1"/>
    <property type="molecule type" value="Genomic_DNA"/>
</dbReference>
<dbReference type="RefSeq" id="WP_000921487.1">
    <property type="nucleotide sequence ID" value="NC_004722.1"/>
</dbReference>
<dbReference type="OrthoDB" id="9801593at2"/>
<proteinExistence type="predicted"/>
<evidence type="ECO:0000313" key="3">
    <source>
        <dbReference type="Proteomes" id="UP000001417"/>
    </source>
</evidence>
<dbReference type="InterPro" id="IPR000415">
    <property type="entry name" value="Nitroreductase-like"/>
</dbReference>
<keyword evidence="2" id="KW-0560">Oxidoreductase</keyword>
<dbReference type="SUPFAM" id="SSF55469">
    <property type="entry name" value="FMN-dependent nitroreductase-like"/>
    <property type="match status" value="1"/>
</dbReference>
<dbReference type="CDD" id="cd02142">
    <property type="entry name" value="McbC_SagB-like_oxidoreductase"/>
    <property type="match status" value="1"/>
</dbReference>
<dbReference type="PATRIC" id="fig|226900.8.peg.5240"/>